<evidence type="ECO:0000256" key="7">
    <source>
        <dbReference type="PIRSR" id="PIRSR602403-1"/>
    </source>
</evidence>
<keyword evidence="4 7" id="KW-0479">Metal-binding</keyword>
<dbReference type="GeneID" id="63766906"/>
<dbReference type="SUPFAM" id="SSF48264">
    <property type="entry name" value="Cytochrome P450"/>
    <property type="match status" value="1"/>
</dbReference>
<dbReference type="PANTHER" id="PTHR24305:SF164">
    <property type="entry name" value="P450, PUTATIVE (EUROFUNG)-RELATED"/>
    <property type="match status" value="1"/>
</dbReference>
<keyword evidence="3 7" id="KW-0349">Heme</keyword>
<dbReference type="AlphaFoldDB" id="A0A1L9TQZ4"/>
<dbReference type="OrthoDB" id="1470350at2759"/>
<evidence type="ECO:0000256" key="8">
    <source>
        <dbReference type="RuleBase" id="RU000461"/>
    </source>
</evidence>
<keyword evidence="6 7" id="KW-0408">Iron</keyword>
<dbReference type="Gene3D" id="1.10.630.10">
    <property type="entry name" value="Cytochrome P450"/>
    <property type="match status" value="1"/>
</dbReference>
<dbReference type="GO" id="GO:0004497">
    <property type="term" value="F:monooxygenase activity"/>
    <property type="evidence" value="ECO:0007669"/>
    <property type="project" value="UniProtKB-KW"/>
</dbReference>
<dbReference type="PRINTS" id="PR00465">
    <property type="entry name" value="EP450IV"/>
</dbReference>
<dbReference type="PROSITE" id="PS00086">
    <property type="entry name" value="CYTOCHROME_P450"/>
    <property type="match status" value="1"/>
</dbReference>
<proteinExistence type="inferred from homology"/>
<dbReference type="PRINTS" id="PR00385">
    <property type="entry name" value="P450"/>
</dbReference>
<dbReference type="RefSeq" id="XP_040705594.1">
    <property type="nucleotide sequence ID" value="XM_040850833.1"/>
</dbReference>
<name>A0A1L9TQZ4_9EURO</name>
<evidence type="ECO:0000256" key="6">
    <source>
        <dbReference type="ARBA" id="ARBA00023004"/>
    </source>
</evidence>
<dbReference type="PANTHER" id="PTHR24305">
    <property type="entry name" value="CYTOCHROME P450"/>
    <property type="match status" value="1"/>
</dbReference>
<dbReference type="InterPro" id="IPR001128">
    <property type="entry name" value="Cyt_P450"/>
</dbReference>
<keyword evidence="9" id="KW-1133">Transmembrane helix</keyword>
<protein>
    <recommendedName>
        <fullName evidence="12">Cytochrome P450</fullName>
    </recommendedName>
</protein>
<dbReference type="GO" id="GO:0044550">
    <property type="term" value="P:secondary metabolite biosynthetic process"/>
    <property type="evidence" value="ECO:0007669"/>
    <property type="project" value="UniProtKB-ARBA"/>
</dbReference>
<keyword evidence="11" id="KW-1185">Reference proteome</keyword>
<evidence type="ECO:0000256" key="1">
    <source>
        <dbReference type="ARBA" id="ARBA00001971"/>
    </source>
</evidence>
<keyword evidence="5 8" id="KW-0560">Oxidoreductase</keyword>
<accession>A0A1L9TQZ4</accession>
<dbReference type="GO" id="GO:0005506">
    <property type="term" value="F:iron ion binding"/>
    <property type="evidence" value="ECO:0007669"/>
    <property type="project" value="InterPro"/>
</dbReference>
<dbReference type="Pfam" id="PF00067">
    <property type="entry name" value="p450"/>
    <property type="match status" value="2"/>
</dbReference>
<reference evidence="11" key="1">
    <citation type="journal article" date="2017" name="Genome Biol.">
        <title>Comparative genomics reveals high biological diversity and specific adaptations in the industrially and medically important fungal genus Aspergillus.</title>
        <authorList>
            <person name="de Vries R.P."/>
            <person name="Riley R."/>
            <person name="Wiebenga A."/>
            <person name="Aguilar-Osorio G."/>
            <person name="Amillis S."/>
            <person name="Uchima C.A."/>
            <person name="Anderluh G."/>
            <person name="Asadollahi M."/>
            <person name="Askin M."/>
            <person name="Barry K."/>
            <person name="Battaglia E."/>
            <person name="Bayram O."/>
            <person name="Benocci T."/>
            <person name="Braus-Stromeyer S.A."/>
            <person name="Caldana C."/>
            <person name="Canovas D."/>
            <person name="Cerqueira G.C."/>
            <person name="Chen F."/>
            <person name="Chen W."/>
            <person name="Choi C."/>
            <person name="Clum A."/>
            <person name="Dos Santos R.A."/>
            <person name="Damasio A.R."/>
            <person name="Diallinas G."/>
            <person name="Emri T."/>
            <person name="Fekete E."/>
            <person name="Flipphi M."/>
            <person name="Freyberg S."/>
            <person name="Gallo A."/>
            <person name="Gournas C."/>
            <person name="Habgood R."/>
            <person name="Hainaut M."/>
            <person name="Harispe M.L."/>
            <person name="Henrissat B."/>
            <person name="Hilden K.S."/>
            <person name="Hope R."/>
            <person name="Hossain A."/>
            <person name="Karabika E."/>
            <person name="Karaffa L."/>
            <person name="Karanyi Z."/>
            <person name="Krasevec N."/>
            <person name="Kuo A."/>
            <person name="Kusch H."/>
            <person name="LaButti K."/>
            <person name="Lagendijk E.L."/>
            <person name="Lapidus A."/>
            <person name="Levasseur A."/>
            <person name="Lindquist E."/>
            <person name="Lipzen A."/>
            <person name="Logrieco A.F."/>
            <person name="MacCabe A."/>
            <person name="Maekelae M.R."/>
            <person name="Malavazi I."/>
            <person name="Melin P."/>
            <person name="Meyer V."/>
            <person name="Mielnichuk N."/>
            <person name="Miskei M."/>
            <person name="Molnar A.P."/>
            <person name="Mule G."/>
            <person name="Ngan C.Y."/>
            <person name="Orejas M."/>
            <person name="Orosz E."/>
            <person name="Ouedraogo J.P."/>
            <person name="Overkamp K.M."/>
            <person name="Park H.-S."/>
            <person name="Perrone G."/>
            <person name="Piumi F."/>
            <person name="Punt P.J."/>
            <person name="Ram A.F."/>
            <person name="Ramon A."/>
            <person name="Rauscher S."/>
            <person name="Record E."/>
            <person name="Riano-Pachon D.M."/>
            <person name="Robert V."/>
            <person name="Roehrig J."/>
            <person name="Ruller R."/>
            <person name="Salamov A."/>
            <person name="Salih N.S."/>
            <person name="Samson R.A."/>
            <person name="Sandor E."/>
            <person name="Sanguinetti M."/>
            <person name="Schuetze T."/>
            <person name="Sepcic K."/>
            <person name="Shelest E."/>
            <person name="Sherlock G."/>
            <person name="Sophianopoulou V."/>
            <person name="Squina F.M."/>
            <person name="Sun H."/>
            <person name="Susca A."/>
            <person name="Todd R.B."/>
            <person name="Tsang A."/>
            <person name="Unkles S.E."/>
            <person name="van de Wiele N."/>
            <person name="van Rossen-Uffink D."/>
            <person name="Oliveira J.V."/>
            <person name="Vesth T.C."/>
            <person name="Visser J."/>
            <person name="Yu J.-H."/>
            <person name="Zhou M."/>
            <person name="Andersen M.R."/>
            <person name="Archer D.B."/>
            <person name="Baker S.E."/>
            <person name="Benoit I."/>
            <person name="Brakhage A.A."/>
            <person name="Braus G.H."/>
            <person name="Fischer R."/>
            <person name="Frisvad J.C."/>
            <person name="Goldman G.H."/>
            <person name="Houbraken J."/>
            <person name="Oakley B."/>
            <person name="Pocsi I."/>
            <person name="Scazzocchio C."/>
            <person name="Seiboth B."/>
            <person name="vanKuyk P.A."/>
            <person name="Wortman J."/>
            <person name="Dyer P.S."/>
            <person name="Grigoriev I.V."/>
        </authorList>
    </citation>
    <scope>NUCLEOTIDE SEQUENCE [LARGE SCALE GENOMIC DNA]</scope>
    <source>
        <strain evidence="11">CBS 593.65</strain>
    </source>
</reference>
<organism evidence="10 11">
    <name type="scientific">Aspergillus sydowii CBS 593.65</name>
    <dbReference type="NCBI Taxonomy" id="1036612"/>
    <lineage>
        <taxon>Eukaryota</taxon>
        <taxon>Fungi</taxon>
        <taxon>Dikarya</taxon>
        <taxon>Ascomycota</taxon>
        <taxon>Pezizomycotina</taxon>
        <taxon>Eurotiomycetes</taxon>
        <taxon>Eurotiomycetidae</taxon>
        <taxon>Eurotiales</taxon>
        <taxon>Aspergillaceae</taxon>
        <taxon>Aspergillus</taxon>
        <taxon>Aspergillus subgen. Nidulantes</taxon>
    </lineage>
</organism>
<evidence type="ECO:0000313" key="11">
    <source>
        <dbReference type="Proteomes" id="UP000184356"/>
    </source>
</evidence>
<dbReference type="STRING" id="1036612.A0A1L9TQZ4"/>
<dbReference type="VEuPathDB" id="FungiDB:ASPSYDRAFT_75798"/>
<feature type="binding site" description="axial binding residue" evidence="7">
    <location>
        <position position="478"/>
    </location>
    <ligand>
        <name>heme</name>
        <dbReference type="ChEBI" id="CHEBI:30413"/>
    </ligand>
    <ligandPart>
        <name>Fe</name>
        <dbReference type="ChEBI" id="CHEBI:18248"/>
    </ligandPart>
</feature>
<evidence type="ECO:0000256" key="4">
    <source>
        <dbReference type="ARBA" id="ARBA00022723"/>
    </source>
</evidence>
<keyword evidence="8" id="KW-0503">Monooxygenase</keyword>
<evidence type="ECO:0000256" key="3">
    <source>
        <dbReference type="ARBA" id="ARBA00022617"/>
    </source>
</evidence>
<dbReference type="InterPro" id="IPR017972">
    <property type="entry name" value="Cyt_P450_CS"/>
</dbReference>
<evidence type="ECO:0000313" key="10">
    <source>
        <dbReference type="EMBL" id="OJJ61788.1"/>
    </source>
</evidence>
<dbReference type="GO" id="GO:0016705">
    <property type="term" value="F:oxidoreductase activity, acting on paired donors, with incorporation or reduction of molecular oxygen"/>
    <property type="evidence" value="ECO:0007669"/>
    <property type="project" value="InterPro"/>
</dbReference>
<dbReference type="InterPro" id="IPR050121">
    <property type="entry name" value="Cytochrome_P450_monoxygenase"/>
</dbReference>
<evidence type="ECO:0000256" key="9">
    <source>
        <dbReference type="SAM" id="Phobius"/>
    </source>
</evidence>
<comment type="similarity">
    <text evidence="2 8">Belongs to the cytochrome P450 family.</text>
</comment>
<keyword evidence="9" id="KW-0812">Transmembrane</keyword>
<evidence type="ECO:0000256" key="2">
    <source>
        <dbReference type="ARBA" id="ARBA00010617"/>
    </source>
</evidence>
<keyword evidence="9" id="KW-0472">Membrane</keyword>
<gene>
    <name evidence="10" type="ORF">ASPSYDRAFT_75798</name>
</gene>
<dbReference type="InterPro" id="IPR036396">
    <property type="entry name" value="Cyt_P450_sf"/>
</dbReference>
<dbReference type="CDD" id="cd11059">
    <property type="entry name" value="CYP_fungal"/>
    <property type="match status" value="1"/>
</dbReference>
<dbReference type="EMBL" id="KV878583">
    <property type="protein sequence ID" value="OJJ61788.1"/>
    <property type="molecule type" value="Genomic_DNA"/>
</dbReference>
<evidence type="ECO:0008006" key="12">
    <source>
        <dbReference type="Google" id="ProtNLM"/>
    </source>
</evidence>
<comment type="cofactor">
    <cofactor evidence="1 7">
        <name>heme</name>
        <dbReference type="ChEBI" id="CHEBI:30413"/>
    </cofactor>
</comment>
<evidence type="ECO:0000256" key="5">
    <source>
        <dbReference type="ARBA" id="ARBA00023002"/>
    </source>
</evidence>
<dbReference type="Proteomes" id="UP000184356">
    <property type="component" value="Unassembled WGS sequence"/>
</dbReference>
<sequence length="541" mass="61170">MIAMDDYTIKALIIGGIFFLYIVTRIYTTLVRSPLRPIPGPKLFALTKWRLAYEDYRGTRTTFMQVLHEKYGDAVRVGPNEVAFNSLSALRAIYGAGTVFQRSSFYRMFVAYGRQNMFSVSSGKYHRDRKKLLNHAYSKSAVLSPRNASMVNEKTAQFMDLIEREADDTGRLEIFAALHYFSLDSITKFLYGKSPQGATTALTSPPDRALLDDILDHDRRKLSWFTIHFPSLTGWLYSRTGLVESLLTSLHLLPMNKPSTYTAIRVHALKAAEIINKSTTGDLDASECIAERLLLAANKGTPKNDPANAMDYLDVASECADHLLAGIDTTSDTLMWVMFILSQPENHIYQAKLRAEVQALTQAETQSEEVTSPNEKVISAITADKLPYLDAVIKETLRLFAPLPGTEPRFADTDQVIDGYHIPAGTLVSMSPYTLHRNGKVFKDPMRFNPERWLSGSPEEQAEMKRWFWAFSSGGRMCIGMHLAMAEMTTLLASVYREYKTEIAPEFQGVSPGVTARYEVFYDDRFPRMEEHVCWVRFLKA</sequence>
<dbReference type="GO" id="GO:0020037">
    <property type="term" value="F:heme binding"/>
    <property type="evidence" value="ECO:0007669"/>
    <property type="project" value="InterPro"/>
</dbReference>
<feature type="transmembrane region" description="Helical" evidence="9">
    <location>
        <begin position="7"/>
        <end position="27"/>
    </location>
</feature>
<dbReference type="InterPro" id="IPR002403">
    <property type="entry name" value="Cyt_P450_E_grp-IV"/>
</dbReference>